<protein>
    <submittedName>
        <fullName evidence="1">Uncharacterized protein</fullName>
    </submittedName>
</protein>
<name>A0ABQ7JGU0_9FUNG</name>
<proteinExistence type="predicted"/>
<dbReference type="Proteomes" id="UP001194696">
    <property type="component" value="Unassembled WGS sequence"/>
</dbReference>
<reference evidence="1 2" key="1">
    <citation type="journal article" date="2020" name="Fungal Divers.">
        <title>Resolving the Mortierellaceae phylogeny through synthesis of multi-gene phylogenetics and phylogenomics.</title>
        <authorList>
            <person name="Vandepol N."/>
            <person name="Liber J."/>
            <person name="Desiro A."/>
            <person name="Na H."/>
            <person name="Kennedy M."/>
            <person name="Barry K."/>
            <person name="Grigoriev I.V."/>
            <person name="Miller A.N."/>
            <person name="O'Donnell K."/>
            <person name="Stajich J.E."/>
            <person name="Bonito G."/>
        </authorList>
    </citation>
    <scope>NUCLEOTIDE SEQUENCE [LARGE SCALE GENOMIC DNA]</scope>
    <source>
        <strain evidence="1 2">AD045</strain>
    </source>
</reference>
<accession>A0ABQ7JGU0</accession>
<dbReference type="EMBL" id="JAAAIM010003086">
    <property type="protein sequence ID" value="KAG0269900.1"/>
    <property type="molecule type" value="Genomic_DNA"/>
</dbReference>
<comment type="caution">
    <text evidence="1">The sequence shown here is derived from an EMBL/GenBank/DDBJ whole genome shotgun (WGS) entry which is preliminary data.</text>
</comment>
<organism evidence="1 2">
    <name type="scientific">Linnemannia gamsii</name>
    <dbReference type="NCBI Taxonomy" id="64522"/>
    <lineage>
        <taxon>Eukaryota</taxon>
        <taxon>Fungi</taxon>
        <taxon>Fungi incertae sedis</taxon>
        <taxon>Mucoromycota</taxon>
        <taxon>Mortierellomycotina</taxon>
        <taxon>Mortierellomycetes</taxon>
        <taxon>Mortierellales</taxon>
        <taxon>Mortierellaceae</taxon>
        <taxon>Linnemannia</taxon>
    </lineage>
</organism>
<feature type="non-terminal residue" evidence="1">
    <location>
        <position position="64"/>
    </location>
</feature>
<gene>
    <name evidence="1" type="ORF">BGZ96_006376</name>
</gene>
<keyword evidence="2" id="KW-1185">Reference proteome</keyword>
<sequence length="64" mass="7529">METALMARGLFFRYLMLLRRIPKVRIGLRANKDDKYVPAFHKYGIFYGDGYRVEDLGPEKFVGK</sequence>
<evidence type="ECO:0000313" key="1">
    <source>
        <dbReference type="EMBL" id="KAG0269900.1"/>
    </source>
</evidence>
<evidence type="ECO:0000313" key="2">
    <source>
        <dbReference type="Proteomes" id="UP001194696"/>
    </source>
</evidence>